<dbReference type="PANTHER" id="PTHR30511:SF0">
    <property type="entry name" value="ALANINE RACEMASE, CATABOLIC-RELATED"/>
    <property type="match status" value="1"/>
</dbReference>
<dbReference type="Gene3D" id="3.20.20.10">
    <property type="entry name" value="Alanine racemase"/>
    <property type="match status" value="1"/>
</dbReference>
<comment type="caution">
    <text evidence="6">The sequence shown here is derived from an EMBL/GenBank/DDBJ whole genome shotgun (WGS) entry which is preliminary data.</text>
</comment>
<dbReference type="EMBL" id="JAGQHS010000537">
    <property type="protein sequence ID" value="MCA9759836.1"/>
    <property type="molecule type" value="Genomic_DNA"/>
</dbReference>
<dbReference type="GO" id="GO:0030632">
    <property type="term" value="P:D-alanine biosynthetic process"/>
    <property type="evidence" value="ECO:0007669"/>
    <property type="project" value="TreeGrafter"/>
</dbReference>
<reference evidence="6" key="2">
    <citation type="journal article" date="2021" name="Microbiome">
        <title>Successional dynamics and alternative stable states in a saline activated sludge microbial community over 9 years.</title>
        <authorList>
            <person name="Wang Y."/>
            <person name="Ye J."/>
            <person name="Ju F."/>
            <person name="Liu L."/>
            <person name="Boyd J.A."/>
            <person name="Deng Y."/>
            <person name="Parks D.H."/>
            <person name="Jiang X."/>
            <person name="Yin X."/>
            <person name="Woodcroft B.J."/>
            <person name="Tyson G.W."/>
            <person name="Hugenholtz P."/>
            <person name="Polz M.F."/>
            <person name="Zhang T."/>
        </authorList>
    </citation>
    <scope>NUCLEOTIDE SEQUENCE</scope>
    <source>
        <strain evidence="6">HKST-UBA02</strain>
    </source>
</reference>
<dbReference type="PANTHER" id="PTHR30511">
    <property type="entry name" value="ALANINE RACEMASE"/>
    <property type="match status" value="1"/>
</dbReference>
<feature type="domain" description="Alanine racemase N-terminal" evidence="5">
    <location>
        <begin position="12"/>
        <end position="163"/>
    </location>
</feature>
<keyword evidence="2 4" id="KW-0663">Pyridoxal phosphate</keyword>
<dbReference type="GO" id="GO:0030170">
    <property type="term" value="F:pyridoxal phosphate binding"/>
    <property type="evidence" value="ECO:0007669"/>
    <property type="project" value="TreeGrafter"/>
</dbReference>
<dbReference type="InterPro" id="IPR020622">
    <property type="entry name" value="Ala_racemase_pyridoxalP-BS"/>
</dbReference>
<feature type="modified residue" description="N6-(pyridoxal phosphate)lysine" evidence="4">
    <location>
        <position position="37"/>
    </location>
</feature>
<dbReference type="SUPFAM" id="SSF51419">
    <property type="entry name" value="PLP-binding barrel"/>
    <property type="match status" value="1"/>
</dbReference>
<name>A0A956NJC2_UNCEI</name>
<dbReference type="InterPro" id="IPR029066">
    <property type="entry name" value="PLP-binding_barrel"/>
</dbReference>
<keyword evidence="3 6" id="KW-0413">Isomerase</keyword>
<dbReference type="InterPro" id="IPR001608">
    <property type="entry name" value="Ala_racemase_N"/>
</dbReference>
<gene>
    <name evidence="6" type="ORF">KDA27_28825</name>
</gene>
<proteinExistence type="predicted"/>
<sequence length="163" mass="18005">MMYHTSRIELSRAALRSNLSFLKKRIGDAARLVVVVKGNAYGHGIDPFVPMAERLGVRHFSVASSFEASSVLEVASPDATILIMGILYSADLPWVIERGIEFYVFDLARLEEAARVARAVGRPAHIHLEVETGGNRLGLPMADLDRAIPILKKEKTHLRFVGL</sequence>
<organism evidence="6 7">
    <name type="scientific">Eiseniibacteriota bacterium</name>
    <dbReference type="NCBI Taxonomy" id="2212470"/>
    <lineage>
        <taxon>Bacteria</taxon>
        <taxon>Candidatus Eiseniibacteriota</taxon>
    </lineage>
</organism>
<accession>A0A956NJC2</accession>
<feature type="non-terminal residue" evidence="6">
    <location>
        <position position="163"/>
    </location>
</feature>
<dbReference type="PRINTS" id="PR00992">
    <property type="entry name" value="ALARACEMASE"/>
</dbReference>
<dbReference type="AlphaFoldDB" id="A0A956NJC2"/>
<dbReference type="GO" id="GO:0005829">
    <property type="term" value="C:cytosol"/>
    <property type="evidence" value="ECO:0007669"/>
    <property type="project" value="TreeGrafter"/>
</dbReference>
<evidence type="ECO:0000256" key="1">
    <source>
        <dbReference type="ARBA" id="ARBA00001933"/>
    </source>
</evidence>
<evidence type="ECO:0000256" key="2">
    <source>
        <dbReference type="ARBA" id="ARBA00022898"/>
    </source>
</evidence>
<evidence type="ECO:0000313" key="7">
    <source>
        <dbReference type="Proteomes" id="UP000739538"/>
    </source>
</evidence>
<dbReference type="Proteomes" id="UP000739538">
    <property type="component" value="Unassembled WGS sequence"/>
</dbReference>
<dbReference type="Pfam" id="PF01168">
    <property type="entry name" value="Ala_racemase_N"/>
    <property type="match status" value="1"/>
</dbReference>
<dbReference type="InterPro" id="IPR000821">
    <property type="entry name" value="Ala_racemase"/>
</dbReference>
<dbReference type="GO" id="GO:0008784">
    <property type="term" value="F:alanine racemase activity"/>
    <property type="evidence" value="ECO:0007669"/>
    <property type="project" value="UniProtKB-EC"/>
</dbReference>
<reference evidence="6" key="1">
    <citation type="submission" date="2020-04" db="EMBL/GenBank/DDBJ databases">
        <authorList>
            <person name="Zhang T."/>
        </authorList>
    </citation>
    <scope>NUCLEOTIDE SEQUENCE</scope>
    <source>
        <strain evidence="6">HKST-UBA02</strain>
    </source>
</reference>
<evidence type="ECO:0000256" key="3">
    <source>
        <dbReference type="ARBA" id="ARBA00023235"/>
    </source>
</evidence>
<evidence type="ECO:0000259" key="5">
    <source>
        <dbReference type="Pfam" id="PF01168"/>
    </source>
</evidence>
<dbReference type="PROSITE" id="PS00395">
    <property type="entry name" value="ALANINE_RACEMASE"/>
    <property type="match status" value="1"/>
</dbReference>
<evidence type="ECO:0000313" key="6">
    <source>
        <dbReference type="EMBL" id="MCA9759836.1"/>
    </source>
</evidence>
<protein>
    <submittedName>
        <fullName evidence="6">Alanine racemase</fullName>
        <ecNumber evidence="6">5.1.1.1</ecNumber>
    </submittedName>
</protein>
<evidence type="ECO:0000256" key="4">
    <source>
        <dbReference type="PIRSR" id="PIRSR600821-50"/>
    </source>
</evidence>
<dbReference type="EC" id="5.1.1.1" evidence="6"/>
<comment type="cofactor">
    <cofactor evidence="1 4">
        <name>pyridoxal 5'-phosphate</name>
        <dbReference type="ChEBI" id="CHEBI:597326"/>
    </cofactor>
</comment>